<accession>A0AAV9QKM0</accession>
<comment type="caution">
    <text evidence="2">The sequence shown here is derived from an EMBL/GenBank/DDBJ whole genome shotgun (WGS) entry which is preliminary data.</text>
</comment>
<proteinExistence type="inferred from homology"/>
<evidence type="ECO:0008006" key="4">
    <source>
        <dbReference type="Google" id="ProtNLM"/>
    </source>
</evidence>
<dbReference type="PANTHER" id="PTHR42905:SF7">
    <property type="entry name" value="PHOSPHOENOLPYRUVATE PHOSPHOMUTASE"/>
    <property type="match status" value="1"/>
</dbReference>
<organism evidence="2 3">
    <name type="scientific">Vermiconidia calcicola</name>
    <dbReference type="NCBI Taxonomy" id="1690605"/>
    <lineage>
        <taxon>Eukaryota</taxon>
        <taxon>Fungi</taxon>
        <taxon>Dikarya</taxon>
        <taxon>Ascomycota</taxon>
        <taxon>Pezizomycotina</taxon>
        <taxon>Dothideomycetes</taxon>
        <taxon>Dothideomycetidae</taxon>
        <taxon>Mycosphaerellales</taxon>
        <taxon>Extremaceae</taxon>
        <taxon>Vermiconidia</taxon>
    </lineage>
</organism>
<name>A0AAV9QKM0_9PEZI</name>
<reference evidence="2 3" key="1">
    <citation type="submission" date="2023-06" db="EMBL/GenBank/DDBJ databases">
        <title>Black Yeasts Isolated from many extreme environments.</title>
        <authorList>
            <person name="Coleine C."/>
            <person name="Stajich J.E."/>
            <person name="Selbmann L."/>
        </authorList>
    </citation>
    <scope>NUCLEOTIDE SEQUENCE [LARGE SCALE GENOMIC DNA]</scope>
    <source>
        <strain evidence="2 3">CCFEE 5887</strain>
    </source>
</reference>
<keyword evidence="3" id="KW-1185">Reference proteome</keyword>
<dbReference type="CDD" id="cd00377">
    <property type="entry name" value="ICL_PEPM"/>
    <property type="match status" value="1"/>
</dbReference>
<comment type="similarity">
    <text evidence="1">Belongs to the isocitrate lyase/PEP mutase superfamily. PEP mutase family.</text>
</comment>
<dbReference type="EMBL" id="JAXLQG010000002">
    <property type="protein sequence ID" value="KAK5543455.1"/>
    <property type="molecule type" value="Genomic_DNA"/>
</dbReference>
<dbReference type="InterPro" id="IPR015813">
    <property type="entry name" value="Pyrv/PenolPyrv_kinase-like_dom"/>
</dbReference>
<dbReference type="InterPro" id="IPR012649">
    <property type="entry name" value="PPH"/>
</dbReference>
<dbReference type="NCBIfam" id="TIGR02321">
    <property type="entry name" value="Pphn_pyruv_hyd"/>
    <property type="match status" value="1"/>
</dbReference>
<evidence type="ECO:0000313" key="2">
    <source>
        <dbReference type="EMBL" id="KAK5543455.1"/>
    </source>
</evidence>
<dbReference type="PANTHER" id="PTHR42905">
    <property type="entry name" value="PHOSPHOENOLPYRUVATE CARBOXYLASE"/>
    <property type="match status" value="1"/>
</dbReference>
<dbReference type="AlphaFoldDB" id="A0AAV9QKM0"/>
<gene>
    <name evidence="2" type="ORF">LTR25_001069</name>
</gene>
<dbReference type="SUPFAM" id="SSF51621">
    <property type="entry name" value="Phosphoenolpyruvate/pyruvate domain"/>
    <property type="match status" value="1"/>
</dbReference>
<dbReference type="Gene3D" id="3.20.20.60">
    <property type="entry name" value="Phosphoenolpyruvate-binding domains"/>
    <property type="match status" value="1"/>
</dbReference>
<protein>
    <recommendedName>
        <fullName evidence="4">Phosphonopyruvate hydrolase</fullName>
    </recommendedName>
</protein>
<dbReference type="Proteomes" id="UP001345827">
    <property type="component" value="Unassembled WGS sequence"/>
</dbReference>
<dbReference type="InterPro" id="IPR040442">
    <property type="entry name" value="Pyrv_kinase-like_dom_sf"/>
</dbReference>
<dbReference type="GO" id="GO:0003824">
    <property type="term" value="F:catalytic activity"/>
    <property type="evidence" value="ECO:0007669"/>
    <property type="project" value="InterPro"/>
</dbReference>
<dbReference type="InterPro" id="IPR039556">
    <property type="entry name" value="ICL/PEPM"/>
</dbReference>
<evidence type="ECO:0000256" key="1">
    <source>
        <dbReference type="ARBA" id="ARBA00038455"/>
    </source>
</evidence>
<evidence type="ECO:0000313" key="3">
    <source>
        <dbReference type="Proteomes" id="UP001345827"/>
    </source>
</evidence>
<sequence>MAAARARINALRDRMNARTGKPAIAMAAHNPLSAKLVAETGGYDAVWASGFELSASYAVPDASIVSPSVHLETTRAMVEALQKPDSNIPVIADLDTGFGNAINLAYAVPRYQAAGVAAIVIEDKTFPKDSSLRADGRQDLVSIPEFVGKIRAAKDLCGGEGESESEMLVIARTEALIAGLGQEEALRRGRAYAEAGADAILVHSKEKTPDEMLSFCRAWPSSGAVPLVIVPTSYPQLSFDEIARLTDNKVGLIICGNHAIRAAVAAMRHTFTRIVQDNGLFGVEREIASVKDVFDLQGDAAMRELERKYLR</sequence>
<dbReference type="Pfam" id="PF13714">
    <property type="entry name" value="PEP_mutase"/>
    <property type="match status" value="1"/>
</dbReference>